<dbReference type="Proteomes" id="UP000301424">
    <property type="component" value="Segment"/>
</dbReference>
<sequence>MNDMLQITALFALLAVAGLALAITKRKIEMTVPVSFLLGCLAGYGVVLPLILVIRSL</sequence>
<keyword evidence="1" id="KW-1133">Transmembrane helix</keyword>
<keyword evidence="1" id="KW-0472">Membrane</keyword>
<feature type="transmembrane region" description="Helical" evidence="1">
    <location>
        <begin position="32"/>
        <end position="54"/>
    </location>
</feature>
<protein>
    <submittedName>
        <fullName evidence="2">Uncharacterized protein</fullName>
    </submittedName>
</protein>
<accession>A0A482MNL5</accession>
<keyword evidence="1" id="KW-0812">Transmembrane</keyword>
<name>A0A482MNL5_9CAUD</name>
<proteinExistence type="predicted"/>
<evidence type="ECO:0000313" key="2">
    <source>
        <dbReference type="EMBL" id="QBQ74812.1"/>
    </source>
</evidence>
<dbReference type="EMBL" id="MK552141">
    <property type="protein sequence ID" value="QBQ74812.1"/>
    <property type="molecule type" value="Genomic_DNA"/>
</dbReference>
<keyword evidence="3" id="KW-1185">Reference proteome</keyword>
<evidence type="ECO:0000313" key="3">
    <source>
        <dbReference type="Proteomes" id="UP000301424"/>
    </source>
</evidence>
<gene>
    <name evidence="2" type="ORF">BcepSauron_432</name>
</gene>
<organism evidence="2 3">
    <name type="scientific">Burkholderia phage BcepSauron</name>
    <dbReference type="NCBI Taxonomy" id="2530033"/>
    <lineage>
        <taxon>Viruses</taxon>
        <taxon>Duplodnaviria</taxon>
        <taxon>Heunggongvirae</taxon>
        <taxon>Uroviricota</taxon>
        <taxon>Caudoviricetes</taxon>
        <taxon>Sarumanvirus</taxon>
        <taxon>Sarumanvirus bcepsauron</taxon>
    </lineage>
</organism>
<reference evidence="2 3" key="1">
    <citation type="submission" date="2019-02" db="EMBL/GenBank/DDBJ databases">
        <title>Complete genome sequence of Burkholderia cenocepacia phage BcepSauron.</title>
        <authorList>
            <person name="Park K."/>
            <person name="Gonzalez C."/>
            <person name="Liu M."/>
            <person name="Gill J."/>
        </authorList>
    </citation>
    <scope>NUCLEOTIDE SEQUENCE [LARGE SCALE GENOMIC DNA]</scope>
</reference>
<evidence type="ECO:0000256" key="1">
    <source>
        <dbReference type="SAM" id="Phobius"/>
    </source>
</evidence>